<evidence type="ECO:0000313" key="2">
    <source>
        <dbReference type="EMBL" id="BDG01026.1"/>
    </source>
</evidence>
<evidence type="ECO:0000313" key="3">
    <source>
        <dbReference type="Proteomes" id="UP001162891"/>
    </source>
</evidence>
<reference evidence="3" key="1">
    <citation type="journal article" date="2022" name="Int. J. Syst. Evol. Microbiol.">
        <title>Anaeromyxobacter oryzae sp. nov., Anaeromyxobacter diazotrophicus sp. nov. and Anaeromyxobacter paludicola sp. nov., isolated from paddy soils.</title>
        <authorList>
            <person name="Itoh H."/>
            <person name="Xu Z."/>
            <person name="Mise K."/>
            <person name="Masuda Y."/>
            <person name="Ushijima N."/>
            <person name="Hayakawa C."/>
            <person name="Shiratori Y."/>
            <person name="Senoo K."/>
        </authorList>
    </citation>
    <scope>NUCLEOTIDE SEQUENCE [LARGE SCALE GENOMIC DNA]</scope>
    <source>
        <strain evidence="3">Red232</strain>
    </source>
</reference>
<dbReference type="PROSITE" id="PS51257">
    <property type="entry name" value="PROKAR_LIPOPROTEIN"/>
    <property type="match status" value="1"/>
</dbReference>
<organism evidence="2 3">
    <name type="scientific">Anaeromyxobacter oryzae</name>
    <dbReference type="NCBI Taxonomy" id="2918170"/>
    <lineage>
        <taxon>Bacteria</taxon>
        <taxon>Pseudomonadati</taxon>
        <taxon>Myxococcota</taxon>
        <taxon>Myxococcia</taxon>
        <taxon>Myxococcales</taxon>
        <taxon>Cystobacterineae</taxon>
        <taxon>Anaeromyxobacteraceae</taxon>
        <taxon>Anaeromyxobacter</taxon>
    </lineage>
</organism>
<proteinExistence type="predicted"/>
<dbReference type="RefSeq" id="WP_248357383.1">
    <property type="nucleotide sequence ID" value="NZ_AP025591.1"/>
</dbReference>
<protein>
    <submittedName>
        <fullName evidence="2">Uncharacterized protein</fullName>
    </submittedName>
</protein>
<sequence>MTKAEKSIALFLAASVAGALALVACQVLAGGVLAKVLDVQDADVWAGLGLTRFGVFKLGLFLAVLPIVLDAAGAESGLRRLQAGLLTTALFAWAATSFVFQDRELAATYALLGVAATFASAFEGWRRWAASAALGLVVAATLLATQGQSLAAGKNFGAAIVLGLAFCGPAIAAVVFAPAAVAAALDTVETRLARG</sequence>
<keyword evidence="3" id="KW-1185">Reference proteome</keyword>
<feature type="transmembrane region" description="Helical" evidence="1">
    <location>
        <begin position="81"/>
        <end position="100"/>
    </location>
</feature>
<dbReference type="Proteomes" id="UP001162891">
    <property type="component" value="Chromosome"/>
</dbReference>
<feature type="transmembrane region" description="Helical" evidence="1">
    <location>
        <begin position="44"/>
        <end position="69"/>
    </location>
</feature>
<evidence type="ECO:0000256" key="1">
    <source>
        <dbReference type="SAM" id="Phobius"/>
    </source>
</evidence>
<accession>A0ABM7WNI8</accession>
<gene>
    <name evidence="2" type="ORF">AMOR_00220</name>
</gene>
<keyword evidence="1" id="KW-0812">Transmembrane</keyword>
<name>A0ABM7WNI8_9BACT</name>
<feature type="transmembrane region" description="Helical" evidence="1">
    <location>
        <begin position="132"/>
        <end position="152"/>
    </location>
</feature>
<feature type="transmembrane region" description="Helical" evidence="1">
    <location>
        <begin position="106"/>
        <end position="125"/>
    </location>
</feature>
<dbReference type="EMBL" id="AP025591">
    <property type="protein sequence ID" value="BDG01026.1"/>
    <property type="molecule type" value="Genomic_DNA"/>
</dbReference>
<feature type="transmembrane region" description="Helical" evidence="1">
    <location>
        <begin position="158"/>
        <end position="185"/>
    </location>
</feature>
<keyword evidence="1" id="KW-1133">Transmembrane helix</keyword>
<keyword evidence="1" id="KW-0472">Membrane</keyword>